<dbReference type="GO" id="GO:0015421">
    <property type="term" value="F:ABC-type oligopeptide transporter activity"/>
    <property type="evidence" value="ECO:0007669"/>
    <property type="project" value="TreeGrafter"/>
</dbReference>
<feature type="transmembrane region" description="Helical" evidence="9">
    <location>
        <begin position="157"/>
        <end position="177"/>
    </location>
</feature>
<feature type="transmembrane region" description="Helical" evidence="9">
    <location>
        <begin position="40"/>
        <end position="61"/>
    </location>
</feature>
<proteinExistence type="predicted"/>
<dbReference type="eggNOG" id="COG1132">
    <property type="taxonomic scope" value="Bacteria"/>
</dbReference>
<reference evidence="12 13" key="1">
    <citation type="submission" date="2006-10" db="EMBL/GenBank/DDBJ databases">
        <title>Complete sequence of Syntrophobacter fumaroxidans MPOB.</title>
        <authorList>
            <consortium name="US DOE Joint Genome Institute"/>
            <person name="Copeland A."/>
            <person name="Lucas S."/>
            <person name="Lapidus A."/>
            <person name="Barry K."/>
            <person name="Detter J.C."/>
            <person name="Glavina del Rio T."/>
            <person name="Hammon N."/>
            <person name="Israni S."/>
            <person name="Pitluck S."/>
            <person name="Goltsman E.G."/>
            <person name="Martinez M."/>
            <person name="Schmutz J."/>
            <person name="Larimer F."/>
            <person name="Land M."/>
            <person name="Hauser L."/>
            <person name="Kyrpides N."/>
            <person name="Kim E."/>
            <person name="Boone D.R."/>
            <person name="Brockman F."/>
            <person name="Culley D."/>
            <person name="Ferry J."/>
            <person name="Gunsalus R."/>
            <person name="McInerney M.J."/>
            <person name="Morrison M."/>
            <person name="Plugge C."/>
            <person name="Rohlin L."/>
            <person name="Scholten J."/>
            <person name="Sieber J."/>
            <person name="Stams A.J.M."/>
            <person name="Worm P."/>
            <person name="Henstra A.M."/>
            <person name="Richardson P."/>
        </authorList>
    </citation>
    <scope>NUCLEOTIDE SEQUENCE [LARGE SCALE GENOMIC DNA]</scope>
    <source>
        <strain evidence="13">DSM 10017 / MPOB</strain>
    </source>
</reference>
<keyword evidence="8 9" id="KW-0472">Membrane</keyword>
<dbReference type="CDD" id="cd18541">
    <property type="entry name" value="ABC_6TM_TmrB_like"/>
    <property type="match status" value="1"/>
</dbReference>
<keyword evidence="7 9" id="KW-1133">Transmembrane helix</keyword>
<dbReference type="InterPro" id="IPR011527">
    <property type="entry name" value="ABC1_TM_dom"/>
</dbReference>
<evidence type="ECO:0000256" key="1">
    <source>
        <dbReference type="ARBA" id="ARBA00004651"/>
    </source>
</evidence>
<feature type="transmembrane region" description="Helical" evidence="9">
    <location>
        <begin position="301"/>
        <end position="322"/>
    </location>
</feature>
<dbReference type="HOGENOM" id="CLU_000604_84_3_7"/>
<dbReference type="SUPFAM" id="SSF90123">
    <property type="entry name" value="ABC transporter transmembrane region"/>
    <property type="match status" value="1"/>
</dbReference>
<evidence type="ECO:0000256" key="2">
    <source>
        <dbReference type="ARBA" id="ARBA00022448"/>
    </source>
</evidence>
<dbReference type="Pfam" id="PF00005">
    <property type="entry name" value="ABC_tran"/>
    <property type="match status" value="1"/>
</dbReference>
<dbReference type="Gene3D" id="1.20.1560.10">
    <property type="entry name" value="ABC transporter type 1, transmembrane domain"/>
    <property type="match status" value="1"/>
</dbReference>
<dbReference type="STRING" id="335543.Sfum_1391"/>
<evidence type="ECO:0000256" key="6">
    <source>
        <dbReference type="ARBA" id="ARBA00022840"/>
    </source>
</evidence>
<protein>
    <submittedName>
        <fullName evidence="12">ABC transporter related</fullName>
    </submittedName>
</protein>
<keyword evidence="3" id="KW-1003">Cell membrane</keyword>
<dbReference type="InterPro" id="IPR036640">
    <property type="entry name" value="ABC1_TM_sf"/>
</dbReference>
<evidence type="ECO:0000256" key="4">
    <source>
        <dbReference type="ARBA" id="ARBA00022692"/>
    </source>
</evidence>
<dbReference type="RefSeq" id="WP_011698253.1">
    <property type="nucleotide sequence ID" value="NC_008554.1"/>
</dbReference>
<evidence type="ECO:0000259" key="11">
    <source>
        <dbReference type="PROSITE" id="PS50929"/>
    </source>
</evidence>
<dbReference type="SMART" id="SM00382">
    <property type="entry name" value="AAA"/>
    <property type="match status" value="1"/>
</dbReference>
<evidence type="ECO:0000259" key="10">
    <source>
        <dbReference type="PROSITE" id="PS50893"/>
    </source>
</evidence>
<dbReference type="FunFam" id="3.40.50.300:FF:000221">
    <property type="entry name" value="Multidrug ABC transporter ATP-binding protein"/>
    <property type="match status" value="1"/>
</dbReference>
<dbReference type="InterPro" id="IPR003593">
    <property type="entry name" value="AAA+_ATPase"/>
</dbReference>
<dbReference type="GO" id="GO:0005886">
    <property type="term" value="C:plasma membrane"/>
    <property type="evidence" value="ECO:0007669"/>
    <property type="project" value="UniProtKB-SubCell"/>
</dbReference>
<comment type="subcellular location">
    <subcellularLocation>
        <location evidence="1">Cell membrane</location>
        <topology evidence="1">Multi-pass membrane protein</topology>
    </subcellularLocation>
</comment>
<dbReference type="InterPro" id="IPR039421">
    <property type="entry name" value="Type_1_exporter"/>
</dbReference>
<dbReference type="GO" id="GO:0016887">
    <property type="term" value="F:ATP hydrolysis activity"/>
    <property type="evidence" value="ECO:0007669"/>
    <property type="project" value="InterPro"/>
</dbReference>
<feature type="transmembrane region" description="Helical" evidence="9">
    <location>
        <begin position="183"/>
        <end position="200"/>
    </location>
</feature>
<dbReference type="GO" id="GO:0005524">
    <property type="term" value="F:ATP binding"/>
    <property type="evidence" value="ECO:0007669"/>
    <property type="project" value="UniProtKB-KW"/>
</dbReference>
<dbReference type="SUPFAM" id="SSF52540">
    <property type="entry name" value="P-loop containing nucleoside triphosphate hydrolases"/>
    <property type="match status" value="1"/>
</dbReference>
<dbReference type="InterPro" id="IPR003439">
    <property type="entry name" value="ABC_transporter-like_ATP-bd"/>
</dbReference>
<keyword evidence="2" id="KW-0813">Transport</keyword>
<keyword evidence="13" id="KW-1185">Reference proteome</keyword>
<gene>
    <name evidence="12" type="ordered locus">Sfum_1391</name>
</gene>
<feature type="transmembrane region" description="Helical" evidence="9">
    <location>
        <begin position="260"/>
        <end position="289"/>
    </location>
</feature>
<evidence type="ECO:0000256" key="8">
    <source>
        <dbReference type="ARBA" id="ARBA00023136"/>
    </source>
</evidence>
<dbReference type="AlphaFoldDB" id="A0LI30"/>
<organism evidence="12 13">
    <name type="scientific">Syntrophobacter fumaroxidans (strain DSM 10017 / MPOB)</name>
    <dbReference type="NCBI Taxonomy" id="335543"/>
    <lineage>
        <taxon>Bacteria</taxon>
        <taxon>Pseudomonadati</taxon>
        <taxon>Thermodesulfobacteriota</taxon>
        <taxon>Syntrophobacteria</taxon>
        <taxon>Syntrophobacterales</taxon>
        <taxon>Syntrophobacteraceae</taxon>
        <taxon>Syntrophobacter</taxon>
    </lineage>
</organism>
<dbReference type="Pfam" id="PF00664">
    <property type="entry name" value="ABC_membrane"/>
    <property type="match status" value="1"/>
</dbReference>
<name>A0LI30_SYNFM</name>
<dbReference type="PROSITE" id="PS50893">
    <property type="entry name" value="ABC_TRANSPORTER_2"/>
    <property type="match status" value="1"/>
</dbReference>
<evidence type="ECO:0000256" key="5">
    <source>
        <dbReference type="ARBA" id="ARBA00022741"/>
    </source>
</evidence>
<dbReference type="FunCoup" id="A0LI30">
    <property type="interactions" value="144"/>
</dbReference>
<evidence type="ECO:0000256" key="3">
    <source>
        <dbReference type="ARBA" id="ARBA00022475"/>
    </source>
</evidence>
<feature type="domain" description="ABC transporter" evidence="10">
    <location>
        <begin position="358"/>
        <end position="593"/>
    </location>
</feature>
<keyword evidence="6" id="KW-0067">ATP-binding</keyword>
<dbReference type="EMBL" id="CP000478">
    <property type="protein sequence ID" value="ABK17082.1"/>
    <property type="molecule type" value="Genomic_DNA"/>
</dbReference>
<dbReference type="PROSITE" id="PS50929">
    <property type="entry name" value="ABC_TM1F"/>
    <property type="match status" value="1"/>
</dbReference>
<accession>A0LI30</accession>
<sequence>MRTAGSIPSRRAAGAPDRDADFRGAVGLVAPYFRKYALRLFVGFLALVSVDFLQLVIPRIIKFAVDALQKKTATQALLLEYGGYIVGLAMMIAVLRLFWRNMLLGFSRLLETDLRNRLFSRLLVLDKAFFQRRTTGEIMALATNDLSSVQLASGMGMVALVDAVFMGVAAFLFMAYINPTLTLIAVAPTPVLALLTRFLSARLHRRFKKVQEQFSVLTEFARSTFSTIRLIKAYNQEKPQAARFNELGETYVRDNLRLAVIYGTLFPISGLIGNVSMLLVLFFGGRMIIDQTITAGDFVAFISYLFLMTWPMMAMGWVADLFQRGVTSLGRIRGLLEETPSLQDSRDSVSAGIVRGEISIRGLSFSYPGRRQPALDRIDLDIPPGRFLGIVGRTGSGKTTLCHLIARLYPIPDGTIFLDGKDVNGLTLAAVRGAIAYVPQDVVLFSDTVAYNITMGRPDAPMEEIEAAARAASIHDEIVSMKDDYETRIGERGVKLSGGQRQRLAIARALLLNRPIIIIDDGLSAVDMETEHAVIRSIAEYLAGRTCIVVSHRVAPLADAHEILVMEGGRIVERGGHEHLLSRGGFYATIYRQQTNQR</sequence>
<dbReference type="InterPro" id="IPR027417">
    <property type="entry name" value="P-loop_NTPase"/>
</dbReference>
<feature type="transmembrane region" description="Helical" evidence="9">
    <location>
        <begin position="81"/>
        <end position="99"/>
    </location>
</feature>
<evidence type="ECO:0000313" key="12">
    <source>
        <dbReference type="EMBL" id="ABK17082.1"/>
    </source>
</evidence>
<dbReference type="Gene3D" id="3.40.50.300">
    <property type="entry name" value="P-loop containing nucleotide triphosphate hydrolases"/>
    <property type="match status" value="1"/>
</dbReference>
<evidence type="ECO:0000256" key="9">
    <source>
        <dbReference type="SAM" id="Phobius"/>
    </source>
</evidence>
<evidence type="ECO:0000256" key="7">
    <source>
        <dbReference type="ARBA" id="ARBA00022989"/>
    </source>
</evidence>
<evidence type="ECO:0000313" key="13">
    <source>
        <dbReference type="Proteomes" id="UP000001784"/>
    </source>
</evidence>
<dbReference type="InParanoid" id="A0LI30"/>
<dbReference type="PROSITE" id="PS00211">
    <property type="entry name" value="ABC_TRANSPORTER_1"/>
    <property type="match status" value="1"/>
</dbReference>
<dbReference type="Proteomes" id="UP000001784">
    <property type="component" value="Chromosome"/>
</dbReference>
<dbReference type="PANTHER" id="PTHR43394">
    <property type="entry name" value="ATP-DEPENDENT PERMEASE MDL1, MITOCHONDRIAL"/>
    <property type="match status" value="1"/>
</dbReference>
<keyword evidence="5" id="KW-0547">Nucleotide-binding</keyword>
<dbReference type="KEGG" id="sfu:Sfum_1391"/>
<dbReference type="InterPro" id="IPR017871">
    <property type="entry name" value="ABC_transporter-like_CS"/>
</dbReference>
<feature type="domain" description="ABC transmembrane type-1" evidence="11">
    <location>
        <begin position="41"/>
        <end position="324"/>
    </location>
</feature>
<keyword evidence="4 9" id="KW-0812">Transmembrane</keyword>
<dbReference type="PANTHER" id="PTHR43394:SF1">
    <property type="entry name" value="ATP-BINDING CASSETTE SUB-FAMILY B MEMBER 10, MITOCHONDRIAL"/>
    <property type="match status" value="1"/>
</dbReference>